<proteinExistence type="predicted"/>
<reference evidence="1 2" key="1">
    <citation type="submission" date="2018-08" db="EMBL/GenBank/DDBJ databases">
        <title>Recombination of ecologically and evolutionarily significant loci maintains genetic cohesion in the Pseudomonas syringae species complex.</title>
        <authorList>
            <person name="Dillon M."/>
            <person name="Thakur S."/>
            <person name="Almeida R.N.D."/>
            <person name="Weir B.S."/>
            <person name="Guttman D.S."/>
        </authorList>
    </citation>
    <scope>NUCLEOTIDE SEQUENCE [LARGE SCALE GENOMIC DNA]</scope>
    <source>
        <strain evidence="1 2">88_10</strain>
    </source>
</reference>
<evidence type="ECO:0000313" key="2">
    <source>
        <dbReference type="Proteomes" id="UP000282378"/>
    </source>
</evidence>
<protein>
    <recommendedName>
        <fullName evidence="3">Type 1 fimbrial protein</fullName>
    </recommendedName>
</protein>
<dbReference type="EMBL" id="RBNL01002835">
    <property type="protein sequence ID" value="RML63799.1"/>
    <property type="molecule type" value="Genomic_DNA"/>
</dbReference>
<evidence type="ECO:0000313" key="1">
    <source>
        <dbReference type="EMBL" id="RML63799.1"/>
    </source>
</evidence>
<gene>
    <name evidence="1" type="ORF">APX70_06027</name>
</gene>
<organism evidence="1 2">
    <name type="scientific">Pseudomonas syringae pv. maculicola</name>
    <dbReference type="NCBI Taxonomy" id="59511"/>
    <lineage>
        <taxon>Bacteria</taxon>
        <taxon>Pseudomonadati</taxon>
        <taxon>Pseudomonadota</taxon>
        <taxon>Gammaproteobacteria</taxon>
        <taxon>Pseudomonadales</taxon>
        <taxon>Pseudomonadaceae</taxon>
        <taxon>Pseudomonas</taxon>
    </lineage>
</organism>
<dbReference type="Proteomes" id="UP000282378">
    <property type="component" value="Unassembled WGS sequence"/>
</dbReference>
<evidence type="ECO:0008006" key="3">
    <source>
        <dbReference type="Google" id="ProtNLM"/>
    </source>
</evidence>
<dbReference type="AlphaFoldDB" id="A0A0N0FNM6"/>
<comment type="caution">
    <text evidence="1">The sequence shown here is derived from an EMBL/GenBank/DDBJ whole genome shotgun (WGS) entry which is preliminary data.</text>
</comment>
<accession>A0A0N0FNM6</accession>
<name>A0A0N0FNM6_PSEYM</name>
<sequence>MENAMNSQKPVWKSVLKTLSLHQGVMAAIVAIPLLAAPAFSWAKDGVLSLHGSIVNSSCSVSRSDVTTSDAHSRVLEVAPGVNMRVNTEHNACGDQAVPFVAHYQAIPVTAQTGGDARPDAVVITLSYQ</sequence>